<evidence type="ECO:0000256" key="2">
    <source>
        <dbReference type="SAM" id="Phobius"/>
    </source>
</evidence>
<reference evidence="4 5" key="1">
    <citation type="submission" date="2019-08" db="EMBL/GenBank/DDBJ databases">
        <title>Formosa sediminis sp. nov., isolated from marine sediment.</title>
        <authorList>
            <person name="Cao W.R."/>
        </authorList>
    </citation>
    <scope>NUCLEOTIDE SEQUENCE [LARGE SCALE GENOMIC DNA]</scope>
    <source>
        <strain evidence="4 5">1494</strain>
    </source>
</reference>
<accession>A0A5D0GEH5</accession>
<dbReference type="InterPro" id="IPR018060">
    <property type="entry name" value="HTH_AraC"/>
</dbReference>
<feature type="domain" description="HTH araC/xylS-type" evidence="3">
    <location>
        <begin position="407"/>
        <end position="516"/>
    </location>
</feature>
<dbReference type="PROSITE" id="PS01124">
    <property type="entry name" value="HTH_ARAC_FAMILY_2"/>
    <property type="match status" value="1"/>
</dbReference>
<sequence length="529" mass="62033">MTNKNTHPYFKEFLLTKTLFITIISFLLSISFYSQENDLVLKSKELIYSNPDEAIKIANHILTTSPKLQDRAFVNLLLSKSYLVKGDYNNATIHAFDDIYQLEEIDIHTRIENNIIKATLLRELYLDRQSEEYLKKASLLTSKLTSEKELFESYIYLEQINMLLDRLHTNEAMTAITEAEVIFKHFFKKNSTENRAFILTKVRAYNTLSKYDSAFVYIDKTLNLLNVSQENNLFEKAIIYKELGHLYLQKKEYKKSEETLFIALRFAEILDNPFLLEQINRDLAISYLASNQRNKHKTYNDVFLVLNNTIEQIEQESVSTFYNIISGQQEKQLRTENLKYNNYLYLSLGVSLFFIVVGMFILLKSEYKKKRIKEIINYLEISKNNFIKVSPKPKQKSKRLIIPKKTEQSILLKLSHFEKSKKFLNKDMSLAVLAGQFETNTKYLSEIINNHYNDNFNTYINKLRINYIIKKLKNDSNYINYKISYLAEDSGFATHSSFATVFKTIIGMSPATFISLLKEETKKNKNTNE</sequence>
<keyword evidence="2" id="KW-0812">Transmembrane</keyword>
<comment type="caution">
    <text evidence="4">The sequence shown here is derived from an EMBL/GenBank/DDBJ whole genome shotgun (WGS) entry which is preliminary data.</text>
</comment>
<gene>
    <name evidence="4" type="ORF">FVF61_05630</name>
</gene>
<dbReference type="PANTHER" id="PTHR43280:SF2">
    <property type="entry name" value="HTH-TYPE TRANSCRIPTIONAL REGULATOR EXSA"/>
    <property type="match status" value="1"/>
</dbReference>
<proteinExistence type="predicted"/>
<evidence type="ECO:0000256" key="1">
    <source>
        <dbReference type="ARBA" id="ARBA00023125"/>
    </source>
</evidence>
<dbReference type="EMBL" id="VSFC01000029">
    <property type="protein sequence ID" value="TYA56719.1"/>
    <property type="molecule type" value="Genomic_DNA"/>
</dbReference>
<name>A0A5D0GEH5_9FLAO</name>
<dbReference type="SMART" id="SM00342">
    <property type="entry name" value="HTH_ARAC"/>
    <property type="match status" value="1"/>
</dbReference>
<organism evidence="4 5">
    <name type="scientific">Formosa maritima</name>
    <dbReference type="NCBI Taxonomy" id="2592046"/>
    <lineage>
        <taxon>Bacteria</taxon>
        <taxon>Pseudomonadati</taxon>
        <taxon>Bacteroidota</taxon>
        <taxon>Flavobacteriia</taxon>
        <taxon>Flavobacteriales</taxon>
        <taxon>Flavobacteriaceae</taxon>
        <taxon>Formosa</taxon>
    </lineage>
</organism>
<dbReference type="RefSeq" id="WP_148454239.1">
    <property type="nucleotide sequence ID" value="NZ_VSFC01000029.1"/>
</dbReference>
<dbReference type="Pfam" id="PF12833">
    <property type="entry name" value="HTH_18"/>
    <property type="match status" value="1"/>
</dbReference>
<protein>
    <submittedName>
        <fullName evidence="4">Helix-turn-helix transcriptional regulator</fullName>
    </submittedName>
</protein>
<evidence type="ECO:0000313" key="5">
    <source>
        <dbReference type="Proteomes" id="UP000324550"/>
    </source>
</evidence>
<dbReference type="Gene3D" id="1.25.40.10">
    <property type="entry name" value="Tetratricopeptide repeat domain"/>
    <property type="match status" value="1"/>
</dbReference>
<dbReference type="PANTHER" id="PTHR43280">
    <property type="entry name" value="ARAC-FAMILY TRANSCRIPTIONAL REGULATOR"/>
    <property type="match status" value="1"/>
</dbReference>
<dbReference type="OrthoDB" id="9779074at2"/>
<keyword evidence="2" id="KW-0472">Membrane</keyword>
<feature type="transmembrane region" description="Helical" evidence="2">
    <location>
        <begin position="343"/>
        <end position="363"/>
    </location>
</feature>
<keyword evidence="1" id="KW-0238">DNA-binding</keyword>
<dbReference type="InterPro" id="IPR011990">
    <property type="entry name" value="TPR-like_helical_dom_sf"/>
</dbReference>
<evidence type="ECO:0000259" key="3">
    <source>
        <dbReference type="PROSITE" id="PS01124"/>
    </source>
</evidence>
<dbReference type="AlphaFoldDB" id="A0A5D0GEH5"/>
<dbReference type="GO" id="GO:0043565">
    <property type="term" value="F:sequence-specific DNA binding"/>
    <property type="evidence" value="ECO:0007669"/>
    <property type="project" value="InterPro"/>
</dbReference>
<keyword evidence="2" id="KW-1133">Transmembrane helix</keyword>
<keyword evidence="5" id="KW-1185">Reference proteome</keyword>
<dbReference type="Proteomes" id="UP000324550">
    <property type="component" value="Unassembled WGS sequence"/>
</dbReference>
<evidence type="ECO:0000313" key="4">
    <source>
        <dbReference type="EMBL" id="TYA56719.1"/>
    </source>
</evidence>
<feature type="transmembrane region" description="Helical" evidence="2">
    <location>
        <begin position="12"/>
        <end position="33"/>
    </location>
</feature>
<dbReference type="GO" id="GO:0003700">
    <property type="term" value="F:DNA-binding transcription factor activity"/>
    <property type="evidence" value="ECO:0007669"/>
    <property type="project" value="InterPro"/>
</dbReference>
<dbReference type="Gene3D" id="1.10.10.60">
    <property type="entry name" value="Homeodomain-like"/>
    <property type="match status" value="2"/>
</dbReference>